<dbReference type="AlphaFoldDB" id="A0A1Y1W946"/>
<dbReference type="OrthoDB" id="416253at2759"/>
<dbReference type="CDD" id="cd19071">
    <property type="entry name" value="AKR_AKR1-5-like"/>
    <property type="match status" value="1"/>
</dbReference>
<dbReference type="InterPro" id="IPR023210">
    <property type="entry name" value="NADP_OxRdtase_dom"/>
</dbReference>
<dbReference type="PRINTS" id="PR00069">
    <property type="entry name" value="ALDKETRDTASE"/>
</dbReference>
<name>A0A1Y1W946_9FUNG</name>
<organism evidence="6 7">
    <name type="scientific">Linderina pennispora</name>
    <dbReference type="NCBI Taxonomy" id="61395"/>
    <lineage>
        <taxon>Eukaryota</taxon>
        <taxon>Fungi</taxon>
        <taxon>Fungi incertae sedis</taxon>
        <taxon>Zoopagomycota</taxon>
        <taxon>Kickxellomycotina</taxon>
        <taxon>Kickxellomycetes</taxon>
        <taxon>Kickxellales</taxon>
        <taxon>Kickxellaceae</taxon>
        <taxon>Linderina</taxon>
    </lineage>
</organism>
<keyword evidence="7" id="KW-1185">Reference proteome</keyword>
<feature type="binding site" evidence="3">
    <location>
        <position position="113"/>
    </location>
    <ligand>
        <name>substrate</name>
    </ligand>
</feature>
<sequence>MSSPATSAQSFTLNTGAKMPAIGLGTWRSEPGLVAKAVEEAIRAGYRHIDGAWMYRNESEVGEGIRNSGVPRSELFVTTKLWNTFHKPEDVAKGLDESLRDLGLDYVDMYLMHSTLSITLPDKPYEGIPECDPQVDFVETYKAMEKLLETGKTRAIGVSNFSQANLERLLANTSVVPDTNQVELHPYLPQPKLVEFCKANRILVTAYSPLGSTAEFNLRDDPVITEIAKARNVTPSQVLLAWGVKRGTVVIPKSTNKERIIENFHLAGITDEDFAKINAITHRARFAEPGNFYGKAYQGMFGFEEA</sequence>
<feature type="active site" description="Proton donor" evidence="2">
    <location>
        <position position="55"/>
    </location>
</feature>
<dbReference type="FunFam" id="3.20.20.100:FF:000002">
    <property type="entry name" value="2,5-diketo-D-gluconic acid reductase A"/>
    <property type="match status" value="1"/>
</dbReference>
<dbReference type="Proteomes" id="UP000193922">
    <property type="component" value="Unassembled WGS sequence"/>
</dbReference>
<feature type="domain" description="NADP-dependent oxidoreductase" evidence="5">
    <location>
        <begin position="22"/>
        <end position="280"/>
    </location>
</feature>
<dbReference type="RefSeq" id="XP_040743698.1">
    <property type="nucleotide sequence ID" value="XM_040887433.1"/>
</dbReference>
<dbReference type="InterPro" id="IPR020471">
    <property type="entry name" value="AKR"/>
</dbReference>
<dbReference type="PIRSF" id="PIRSF000097">
    <property type="entry name" value="AKR"/>
    <property type="match status" value="1"/>
</dbReference>
<evidence type="ECO:0000313" key="7">
    <source>
        <dbReference type="Proteomes" id="UP000193922"/>
    </source>
</evidence>
<dbReference type="EMBL" id="MCFD01000006">
    <property type="protein sequence ID" value="ORX70060.1"/>
    <property type="molecule type" value="Genomic_DNA"/>
</dbReference>
<dbReference type="SUPFAM" id="SSF51430">
    <property type="entry name" value="NAD(P)-linked oxidoreductase"/>
    <property type="match status" value="1"/>
</dbReference>
<comment type="caution">
    <text evidence="6">The sequence shown here is derived from an EMBL/GenBank/DDBJ whole genome shotgun (WGS) entry which is preliminary data.</text>
</comment>
<gene>
    <name evidence="6" type="ORF">DL89DRAFT_267288</name>
</gene>
<dbReference type="GO" id="GO:0016616">
    <property type="term" value="F:oxidoreductase activity, acting on the CH-OH group of donors, NAD or NADP as acceptor"/>
    <property type="evidence" value="ECO:0007669"/>
    <property type="project" value="UniProtKB-ARBA"/>
</dbReference>
<feature type="site" description="Lowers pKa of active site Tyr" evidence="4">
    <location>
        <position position="80"/>
    </location>
</feature>
<evidence type="ECO:0000256" key="4">
    <source>
        <dbReference type="PIRSR" id="PIRSR000097-3"/>
    </source>
</evidence>
<dbReference type="STRING" id="61395.A0A1Y1W946"/>
<evidence type="ECO:0000313" key="6">
    <source>
        <dbReference type="EMBL" id="ORX70060.1"/>
    </source>
</evidence>
<accession>A0A1Y1W946</accession>
<protein>
    <submittedName>
        <fullName evidence="6">Aldo/keto reductase</fullName>
    </submittedName>
</protein>
<evidence type="ECO:0000256" key="1">
    <source>
        <dbReference type="ARBA" id="ARBA00023002"/>
    </source>
</evidence>
<keyword evidence="1" id="KW-0560">Oxidoreductase</keyword>
<evidence type="ECO:0000259" key="5">
    <source>
        <dbReference type="Pfam" id="PF00248"/>
    </source>
</evidence>
<evidence type="ECO:0000256" key="3">
    <source>
        <dbReference type="PIRSR" id="PIRSR000097-2"/>
    </source>
</evidence>
<evidence type="ECO:0000256" key="2">
    <source>
        <dbReference type="PIRSR" id="PIRSR000097-1"/>
    </source>
</evidence>
<proteinExistence type="predicted"/>
<dbReference type="PROSITE" id="PS00062">
    <property type="entry name" value="ALDOKETO_REDUCTASE_2"/>
    <property type="match status" value="1"/>
</dbReference>
<dbReference type="InterPro" id="IPR036812">
    <property type="entry name" value="NAD(P)_OxRdtase_dom_sf"/>
</dbReference>
<dbReference type="GeneID" id="63804081"/>
<dbReference type="Gene3D" id="3.20.20.100">
    <property type="entry name" value="NADP-dependent oxidoreductase domain"/>
    <property type="match status" value="1"/>
</dbReference>
<dbReference type="PROSITE" id="PS00063">
    <property type="entry name" value="ALDOKETO_REDUCTASE_3"/>
    <property type="match status" value="1"/>
</dbReference>
<dbReference type="InterPro" id="IPR018170">
    <property type="entry name" value="Aldo/ket_reductase_CS"/>
</dbReference>
<dbReference type="Pfam" id="PF00248">
    <property type="entry name" value="Aldo_ket_red"/>
    <property type="match status" value="1"/>
</dbReference>
<reference evidence="6 7" key="1">
    <citation type="submission" date="2016-07" db="EMBL/GenBank/DDBJ databases">
        <title>Pervasive Adenine N6-methylation of Active Genes in Fungi.</title>
        <authorList>
            <consortium name="DOE Joint Genome Institute"/>
            <person name="Mondo S.J."/>
            <person name="Dannebaum R.O."/>
            <person name="Kuo R.C."/>
            <person name="Labutti K."/>
            <person name="Haridas S."/>
            <person name="Kuo A."/>
            <person name="Salamov A."/>
            <person name="Ahrendt S.R."/>
            <person name="Lipzen A."/>
            <person name="Sullivan W."/>
            <person name="Andreopoulos W.B."/>
            <person name="Clum A."/>
            <person name="Lindquist E."/>
            <person name="Daum C."/>
            <person name="Ramamoorthy G.K."/>
            <person name="Gryganskyi A."/>
            <person name="Culley D."/>
            <person name="Magnuson J.K."/>
            <person name="James T.Y."/>
            <person name="O'Malley M.A."/>
            <person name="Stajich J.E."/>
            <person name="Spatafora J.W."/>
            <person name="Visel A."/>
            <person name="Grigoriev I.V."/>
        </authorList>
    </citation>
    <scope>NUCLEOTIDE SEQUENCE [LARGE SCALE GENOMIC DNA]</scope>
    <source>
        <strain evidence="6 7">ATCC 12442</strain>
    </source>
</reference>
<dbReference type="PANTHER" id="PTHR11732">
    <property type="entry name" value="ALDO/KETO REDUCTASE"/>
    <property type="match status" value="1"/>
</dbReference>
<dbReference type="PROSITE" id="PS00798">
    <property type="entry name" value="ALDOKETO_REDUCTASE_1"/>
    <property type="match status" value="1"/>
</dbReference>